<protein>
    <submittedName>
        <fullName evidence="2">Uncharacterized protein</fullName>
    </submittedName>
</protein>
<dbReference type="Proteomes" id="UP001529510">
    <property type="component" value="Unassembled WGS sequence"/>
</dbReference>
<name>A0ABD0P4C9_CIRMR</name>
<dbReference type="AlphaFoldDB" id="A0ABD0P4C9"/>
<comment type="caution">
    <text evidence="2">The sequence shown here is derived from an EMBL/GenBank/DDBJ whole genome shotgun (WGS) entry which is preliminary data.</text>
</comment>
<gene>
    <name evidence="2" type="ORF">M9458_036697</name>
</gene>
<evidence type="ECO:0000256" key="1">
    <source>
        <dbReference type="SAM" id="MobiDB-lite"/>
    </source>
</evidence>
<feature type="region of interest" description="Disordered" evidence="1">
    <location>
        <begin position="30"/>
        <end position="85"/>
    </location>
</feature>
<organism evidence="2 3">
    <name type="scientific">Cirrhinus mrigala</name>
    <name type="common">Mrigala</name>
    <dbReference type="NCBI Taxonomy" id="683832"/>
    <lineage>
        <taxon>Eukaryota</taxon>
        <taxon>Metazoa</taxon>
        <taxon>Chordata</taxon>
        <taxon>Craniata</taxon>
        <taxon>Vertebrata</taxon>
        <taxon>Euteleostomi</taxon>
        <taxon>Actinopterygii</taxon>
        <taxon>Neopterygii</taxon>
        <taxon>Teleostei</taxon>
        <taxon>Ostariophysi</taxon>
        <taxon>Cypriniformes</taxon>
        <taxon>Cyprinidae</taxon>
        <taxon>Labeoninae</taxon>
        <taxon>Labeonini</taxon>
        <taxon>Cirrhinus</taxon>
    </lineage>
</organism>
<dbReference type="EMBL" id="JAMKFB020000018">
    <property type="protein sequence ID" value="KAL0168475.1"/>
    <property type="molecule type" value="Genomic_DNA"/>
</dbReference>
<sequence>MSGEGPRESLAAYVEWVLVSCNSLLTVDFADDNTSPTLDQSPANYHPDLWSMSQSPEHPTSHRQVERQSCGSPRSQSPSCPTRCESQLHHMRRWDQWSVRGLWRAPPTAPLLR</sequence>
<evidence type="ECO:0000313" key="3">
    <source>
        <dbReference type="Proteomes" id="UP001529510"/>
    </source>
</evidence>
<feature type="compositionally biased region" description="Polar residues" evidence="1">
    <location>
        <begin position="67"/>
        <end position="80"/>
    </location>
</feature>
<keyword evidence="3" id="KW-1185">Reference proteome</keyword>
<reference evidence="2 3" key="1">
    <citation type="submission" date="2024-05" db="EMBL/GenBank/DDBJ databases">
        <title>Genome sequencing and assembly of Indian major carp, Cirrhinus mrigala (Hamilton, 1822).</title>
        <authorList>
            <person name="Mohindra V."/>
            <person name="Chowdhury L.M."/>
            <person name="Lal K."/>
            <person name="Jena J.K."/>
        </authorList>
    </citation>
    <scope>NUCLEOTIDE SEQUENCE [LARGE SCALE GENOMIC DNA]</scope>
    <source>
        <strain evidence="2">CM1030</strain>
        <tissue evidence="2">Blood</tissue>
    </source>
</reference>
<accession>A0ABD0P4C9</accession>
<feature type="compositionally biased region" description="Polar residues" evidence="1">
    <location>
        <begin position="32"/>
        <end position="43"/>
    </location>
</feature>
<proteinExistence type="predicted"/>
<feature type="non-terminal residue" evidence="2">
    <location>
        <position position="113"/>
    </location>
</feature>
<evidence type="ECO:0000313" key="2">
    <source>
        <dbReference type="EMBL" id="KAL0168475.1"/>
    </source>
</evidence>